<evidence type="ECO:0000313" key="13">
    <source>
        <dbReference type="EMBL" id="CAI8010750.1"/>
    </source>
</evidence>
<evidence type="ECO:0000259" key="12">
    <source>
        <dbReference type="Pfam" id="PF00793"/>
    </source>
</evidence>
<evidence type="ECO:0000313" key="14">
    <source>
        <dbReference type="Proteomes" id="UP001174909"/>
    </source>
</evidence>
<evidence type="ECO:0000256" key="5">
    <source>
        <dbReference type="ARBA" id="ARBA00022605"/>
    </source>
</evidence>
<reference evidence="13" key="1">
    <citation type="submission" date="2023-03" db="EMBL/GenBank/DDBJ databases">
        <authorList>
            <person name="Steffen K."/>
            <person name="Cardenas P."/>
        </authorList>
    </citation>
    <scope>NUCLEOTIDE SEQUENCE</scope>
</reference>
<keyword evidence="7" id="KW-0057">Aromatic amino acid biosynthesis</keyword>
<name>A0AA35WDP0_GEOBA</name>
<evidence type="ECO:0000256" key="8">
    <source>
        <dbReference type="ARBA" id="ARBA00031111"/>
    </source>
</evidence>
<dbReference type="Proteomes" id="UP001174909">
    <property type="component" value="Unassembled WGS sequence"/>
</dbReference>
<dbReference type="EMBL" id="CASHTH010001064">
    <property type="protein sequence ID" value="CAI8010750.1"/>
    <property type="molecule type" value="Genomic_DNA"/>
</dbReference>
<evidence type="ECO:0000256" key="11">
    <source>
        <dbReference type="ARBA" id="ARBA00047508"/>
    </source>
</evidence>
<dbReference type="GO" id="GO:0003849">
    <property type="term" value="F:3-deoxy-7-phosphoheptulonate synthase activity"/>
    <property type="evidence" value="ECO:0007669"/>
    <property type="project" value="UniProtKB-EC"/>
</dbReference>
<proteinExistence type="inferred from homology"/>
<accession>A0AA35WDP0</accession>
<dbReference type="InterPro" id="IPR006218">
    <property type="entry name" value="DAHP1/KDSA"/>
</dbReference>
<comment type="function">
    <text evidence="1">Stereospecific condensation of phosphoenolpyruvate (PEP) and D-erythrose-4-phosphate (E4P) giving rise to 3-deoxy-D-arabino-heptulosonate-7-phosphate (DAHP).</text>
</comment>
<evidence type="ECO:0000256" key="4">
    <source>
        <dbReference type="ARBA" id="ARBA00012694"/>
    </source>
</evidence>
<dbReference type="EC" id="2.5.1.54" evidence="4"/>
<evidence type="ECO:0000256" key="3">
    <source>
        <dbReference type="ARBA" id="ARBA00007985"/>
    </source>
</evidence>
<gene>
    <name evidence="13" type="ORF">GBAR_LOCUS7053</name>
</gene>
<evidence type="ECO:0000256" key="2">
    <source>
        <dbReference type="ARBA" id="ARBA00004688"/>
    </source>
</evidence>
<sequence>MQTNGTIDRNVKDYQTLMSPRQLLTDLPRTDAMTQAVQYGRTSIRNIMDGTDSRKFIIVGPCSIHDTELAHDYGARLKEVSDAVSDRLVVIVRSYFEKPRTNLGWKGLIYDPHLNGAGDIKDGLYISRRILMDNLEIGLPCATEYLETFTPQYNSDLVSWAAIGARTTESPQHRQLASGLSMPVGFKNSTQGDISVAVNAILSANGEHSFLGIDGYGAPSVVKTTGNPYTHIVIRGSNTGSNYDAQSVQDVQAMLMEAEVPPNVVIDCSHGNSEKDYSKQPIVFEEGLKQIHDGNDRIVGIMLESNINAGSQKIPSDLTGFDRSTLEYGVSITDSCIDLETTASLLKAAHKSLA</sequence>
<comment type="similarity">
    <text evidence="3">Belongs to the class-I DAHP synthase family.</text>
</comment>
<evidence type="ECO:0000256" key="7">
    <source>
        <dbReference type="ARBA" id="ARBA00023141"/>
    </source>
</evidence>
<dbReference type="GO" id="GO:0005737">
    <property type="term" value="C:cytoplasm"/>
    <property type="evidence" value="ECO:0007669"/>
    <property type="project" value="TreeGrafter"/>
</dbReference>
<keyword evidence="6" id="KW-0808">Transferase</keyword>
<evidence type="ECO:0000256" key="6">
    <source>
        <dbReference type="ARBA" id="ARBA00022679"/>
    </source>
</evidence>
<dbReference type="NCBIfam" id="TIGR00034">
    <property type="entry name" value="aroFGH"/>
    <property type="match status" value="1"/>
</dbReference>
<dbReference type="InterPro" id="IPR013785">
    <property type="entry name" value="Aldolase_TIM"/>
</dbReference>
<dbReference type="GO" id="GO:0009073">
    <property type="term" value="P:aromatic amino acid family biosynthetic process"/>
    <property type="evidence" value="ECO:0007669"/>
    <property type="project" value="UniProtKB-KW"/>
</dbReference>
<comment type="catalytic activity">
    <reaction evidence="11">
        <text>D-erythrose 4-phosphate + phosphoenolpyruvate + H2O = 7-phospho-2-dehydro-3-deoxy-D-arabino-heptonate + phosphate</text>
        <dbReference type="Rhea" id="RHEA:14717"/>
        <dbReference type="ChEBI" id="CHEBI:15377"/>
        <dbReference type="ChEBI" id="CHEBI:16897"/>
        <dbReference type="ChEBI" id="CHEBI:43474"/>
        <dbReference type="ChEBI" id="CHEBI:58394"/>
        <dbReference type="ChEBI" id="CHEBI:58702"/>
        <dbReference type="EC" id="2.5.1.54"/>
    </reaction>
</comment>
<dbReference type="AlphaFoldDB" id="A0AA35WDP0"/>
<comment type="caution">
    <text evidence="13">The sequence shown here is derived from an EMBL/GenBank/DDBJ whole genome shotgun (WGS) entry which is preliminary data.</text>
</comment>
<evidence type="ECO:0000256" key="9">
    <source>
        <dbReference type="ARBA" id="ARBA00031349"/>
    </source>
</evidence>
<keyword evidence="5" id="KW-0028">Amino-acid biosynthesis</keyword>
<dbReference type="NCBIfam" id="NF009395">
    <property type="entry name" value="PRK12755.1"/>
    <property type="match status" value="1"/>
</dbReference>
<evidence type="ECO:0000256" key="10">
    <source>
        <dbReference type="ARBA" id="ARBA00032193"/>
    </source>
</evidence>
<feature type="domain" description="DAHP synthetase I/KDSA" evidence="12">
    <location>
        <begin position="46"/>
        <end position="345"/>
    </location>
</feature>
<comment type="pathway">
    <text evidence="2">Metabolic intermediate biosynthesis; chorismate biosynthesis; chorismate from D-erythrose 4-phosphate and phosphoenolpyruvate: step 1/7.</text>
</comment>
<keyword evidence="14" id="KW-1185">Reference proteome</keyword>
<dbReference type="Pfam" id="PF00793">
    <property type="entry name" value="DAHP_synth_1"/>
    <property type="match status" value="1"/>
</dbReference>
<dbReference type="Gene3D" id="3.20.20.70">
    <property type="entry name" value="Aldolase class I"/>
    <property type="match status" value="1"/>
</dbReference>
<dbReference type="SUPFAM" id="SSF51569">
    <property type="entry name" value="Aldolase"/>
    <property type="match status" value="1"/>
</dbReference>
<dbReference type="PIRSF" id="PIRSF001361">
    <property type="entry name" value="DAHP_synthase"/>
    <property type="match status" value="1"/>
</dbReference>
<evidence type="ECO:0000256" key="1">
    <source>
        <dbReference type="ARBA" id="ARBA00003726"/>
    </source>
</evidence>
<dbReference type="PANTHER" id="PTHR21225:SF12">
    <property type="entry name" value="PHOSPHO-2-DEHYDRO-3-DEOXYHEPTONATE ALDOLASE, TYROSINE-INHIBITED"/>
    <property type="match status" value="1"/>
</dbReference>
<dbReference type="GO" id="GO:0008652">
    <property type="term" value="P:amino acid biosynthetic process"/>
    <property type="evidence" value="ECO:0007669"/>
    <property type="project" value="UniProtKB-KW"/>
</dbReference>
<dbReference type="InterPro" id="IPR006219">
    <property type="entry name" value="DAHP_synth_1"/>
</dbReference>
<dbReference type="PANTHER" id="PTHR21225">
    <property type="entry name" value="PHOSPHO-2-DEHYDRO-3-DEOXYHEPTONATE ALDOLASE DAHP SYNTHETASE"/>
    <property type="match status" value="1"/>
</dbReference>
<organism evidence="13 14">
    <name type="scientific">Geodia barretti</name>
    <name type="common">Barrett's horny sponge</name>
    <dbReference type="NCBI Taxonomy" id="519541"/>
    <lineage>
        <taxon>Eukaryota</taxon>
        <taxon>Metazoa</taxon>
        <taxon>Porifera</taxon>
        <taxon>Demospongiae</taxon>
        <taxon>Heteroscleromorpha</taxon>
        <taxon>Tetractinellida</taxon>
        <taxon>Astrophorina</taxon>
        <taxon>Geodiidae</taxon>
        <taxon>Geodia</taxon>
    </lineage>
</organism>
<protein>
    <recommendedName>
        <fullName evidence="4">3-deoxy-7-phosphoheptulonate synthase</fullName>
        <ecNumber evidence="4">2.5.1.54</ecNumber>
    </recommendedName>
    <alternativeName>
        <fullName evidence="10">3-deoxy-D-arabino-heptulosonate 7-phosphate synthase</fullName>
    </alternativeName>
    <alternativeName>
        <fullName evidence="9">DAHP synthase</fullName>
    </alternativeName>
    <alternativeName>
        <fullName evidence="8">Phospho-2-keto-3-deoxyheptonate aldolase</fullName>
    </alternativeName>
</protein>